<name>A0A368N2Y0_9GAMM</name>
<evidence type="ECO:0000256" key="2">
    <source>
        <dbReference type="ARBA" id="ARBA00004162"/>
    </source>
</evidence>
<keyword evidence="12" id="KW-0969">Cilium</keyword>
<comment type="function">
    <text evidence="1 10">Controls the rotational direction of flagella during chemotaxis.</text>
</comment>
<reference evidence="12 13" key="1">
    <citation type="submission" date="2018-07" db="EMBL/GenBank/DDBJ databases">
        <title>Corallincola holothuriorum sp. nov., a new facultative anaerobe isolated from sea cucumber Apostichopus japonicus.</title>
        <authorList>
            <person name="Xia H."/>
        </authorList>
    </citation>
    <scope>NUCLEOTIDE SEQUENCE [LARGE SCALE GENOMIC DNA]</scope>
    <source>
        <strain evidence="12 13">C4</strain>
    </source>
</reference>
<protein>
    <recommendedName>
        <fullName evidence="10">Flagellar protein FliL</fullName>
    </recommendedName>
</protein>
<evidence type="ECO:0000256" key="9">
    <source>
        <dbReference type="ARBA" id="ARBA00023136"/>
    </source>
</evidence>
<keyword evidence="8 10" id="KW-1133">Transmembrane helix</keyword>
<dbReference type="GO" id="GO:0005886">
    <property type="term" value="C:plasma membrane"/>
    <property type="evidence" value="ECO:0007669"/>
    <property type="project" value="UniProtKB-SubCell"/>
</dbReference>
<dbReference type="GO" id="GO:0009425">
    <property type="term" value="C:bacterial-type flagellum basal body"/>
    <property type="evidence" value="ECO:0007669"/>
    <property type="project" value="InterPro"/>
</dbReference>
<evidence type="ECO:0000256" key="10">
    <source>
        <dbReference type="RuleBase" id="RU364125"/>
    </source>
</evidence>
<keyword evidence="4" id="KW-1003">Cell membrane</keyword>
<feature type="compositionally biased region" description="Low complexity" evidence="11">
    <location>
        <begin position="52"/>
        <end position="66"/>
    </location>
</feature>
<dbReference type="PANTHER" id="PTHR35091">
    <property type="entry name" value="FLAGELLAR PROTEIN FLIL"/>
    <property type="match status" value="1"/>
</dbReference>
<evidence type="ECO:0000256" key="3">
    <source>
        <dbReference type="ARBA" id="ARBA00008281"/>
    </source>
</evidence>
<keyword evidence="12" id="KW-0966">Cell projection</keyword>
<sequence>MAEDLELELDDSEGKKKPVMLIIIAVVVVLLGAGAAFFFLSGGDDAQPVADESAPAAEGAQPAASGEDATTGNALYVALPRPFVFNVPGQGRDRLVQIKVQLLVRGGNNESLAKKHIPMIEGTLLKTFSGANADELSTLEGKERLREQALTDIKSALQGLEGTEVVEQVLFTGFVMQ</sequence>
<dbReference type="PANTHER" id="PTHR35091:SF2">
    <property type="entry name" value="FLAGELLAR PROTEIN FLIL"/>
    <property type="match status" value="1"/>
</dbReference>
<evidence type="ECO:0000256" key="7">
    <source>
        <dbReference type="ARBA" id="ARBA00022779"/>
    </source>
</evidence>
<gene>
    <name evidence="12" type="ORF">DU002_17550</name>
</gene>
<dbReference type="AlphaFoldDB" id="A0A368N2Y0"/>
<keyword evidence="13" id="KW-1185">Reference proteome</keyword>
<evidence type="ECO:0000256" key="5">
    <source>
        <dbReference type="ARBA" id="ARBA00022500"/>
    </source>
</evidence>
<keyword evidence="10" id="KW-0997">Cell inner membrane</keyword>
<dbReference type="Proteomes" id="UP000252558">
    <property type="component" value="Unassembled WGS sequence"/>
</dbReference>
<feature type="region of interest" description="Disordered" evidence="11">
    <location>
        <begin position="49"/>
        <end position="68"/>
    </location>
</feature>
<dbReference type="NCBIfam" id="NF004285">
    <property type="entry name" value="PRK05696.1"/>
    <property type="match status" value="1"/>
</dbReference>
<comment type="caution">
    <text evidence="12">The sequence shown here is derived from an EMBL/GenBank/DDBJ whole genome shotgun (WGS) entry which is preliminary data.</text>
</comment>
<keyword evidence="7 10" id="KW-0283">Flagellar rotation</keyword>
<feature type="transmembrane region" description="Helical" evidence="10">
    <location>
        <begin position="20"/>
        <end position="40"/>
    </location>
</feature>
<keyword evidence="12" id="KW-0282">Flagellum</keyword>
<dbReference type="Pfam" id="PF03748">
    <property type="entry name" value="FliL"/>
    <property type="match status" value="1"/>
</dbReference>
<dbReference type="OrthoDB" id="5829285at2"/>
<evidence type="ECO:0000313" key="13">
    <source>
        <dbReference type="Proteomes" id="UP000252558"/>
    </source>
</evidence>
<dbReference type="GO" id="GO:0071978">
    <property type="term" value="P:bacterial-type flagellum-dependent swarming motility"/>
    <property type="evidence" value="ECO:0007669"/>
    <property type="project" value="TreeGrafter"/>
</dbReference>
<organism evidence="12 13">
    <name type="scientific">Corallincola holothuriorum</name>
    <dbReference type="NCBI Taxonomy" id="2282215"/>
    <lineage>
        <taxon>Bacteria</taxon>
        <taxon>Pseudomonadati</taxon>
        <taxon>Pseudomonadota</taxon>
        <taxon>Gammaproteobacteria</taxon>
        <taxon>Alteromonadales</taxon>
        <taxon>Psychromonadaceae</taxon>
        <taxon>Corallincola</taxon>
    </lineage>
</organism>
<dbReference type="InterPro" id="IPR005503">
    <property type="entry name" value="FliL"/>
</dbReference>
<evidence type="ECO:0000256" key="4">
    <source>
        <dbReference type="ARBA" id="ARBA00022475"/>
    </source>
</evidence>
<evidence type="ECO:0000256" key="6">
    <source>
        <dbReference type="ARBA" id="ARBA00022692"/>
    </source>
</evidence>
<keyword evidence="9 10" id="KW-0472">Membrane</keyword>
<evidence type="ECO:0000313" key="12">
    <source>
        <dbReference type="EMBL" id="RCU44566.1"/>
    </source>
</evidence>
<comment type="subcellular location">
    <subcellularLocation>
        <location evidence="10">Cell inner membrane</location>
    </subcellularLocation>
    <subcellularLocation>
        <location evidence="2">Cell membrane</location>
        <topology evidence="2">Single-pass membrane protein</topology>
    </subcellularLocation>
</comment>
<keyword evidence="6 10" id="KW-0812">Transmembrane</keyword>
<keyword evidence="5 10" id="KW-0145">Chemotaxis</keyword>
<evidence type="ECO:0000256" key="1">
    <source>
        <dbReference type="ARBA" id="ARBA00002254"/>
    </source>
</evidence>
<proteinExistence type="inferred from homology"/>
<dbReference type="RefSeq" id="WP_114339756.1">
    <property type="nucleotide sequence ID" value="NZ_QPID01000013.1"/>
</dbReference>
<dbReference type="GO" id="GO:0006935">
    <property type="term" value="P:chemotaxis"/>
    <property type="evidence" value="ECO:0007669"/>
    <property type="project" value="UniProtKB-KW"/>
</dbReference>
<dbReference type="EMBL" id="QPID01000013">
    <property type="protein sequence ID" value="RCU44566.1"/>
    <property type="molecule type" value="Genomic_DNA"/>
</dbReference>
<evidence type="ECO:0000256" key="11">
    <source>
        <dbReference type="SAM" id="MobiDB-lite"/>
    </source>
</evidence>
<accession>A0A368N2Y0</accession>
<evidence type="ECO:0000256" key="8">
    <source>
        <dbReference type="ARBA" id="ARBA00022989"/>
    </source>
</evidence>
<comment type="similarity">
    <text evidence="3 10">Belongs to the FliL family.</text>
</comment>